<dbReference type="EMBL" id="JBHSMH010000111">
    <property type="protein sequence ID" value="MFC5471711.1"/>
    <property type="molecule type" value="Genomic_DNA"/>
</dbReference>
<proteinExistence type="predicted"/>
<comment type="caution">
    <text evidence="1">The sequence shown here is derived from an EMBL/GenBank/DDBJ whole genome shotgun (WGS) entry which is preliminary data.</text>
</comment>
<reference evidence="2" key="1">
    <citation type="journal article" date="2019" name="Int. J. Syst. Evol. Microbiol.">
        <title>The Global Catalogue of Microorganisms (GCM) 10K type strain sequencing project: providing services to taxonomists for standard genome sequencing and annotation.</title>
        <authorList>
            <consortium name="The Broad Institute Genomics Platform"/>
            <consortium name="The Broad Institute Genome Sequencing Center for Infectious Disease"/>
            <person name="Wu L."/>
            <person name="Ma J."/>
        </authorList>
    </citation>
    <scope>NUCLEOTIDE SEQUENCE [LARGE SCALE GENOMIC DNA]</scope>
    <source>
        <strain evidence="2">CCUG 57113</strain>
    </source>
</reference>
<dbReference type="Proteomes" id="UP001596105">
    <property type="component" value="Unassembled WGS sequence"/>
</dbReference>
<protein>
    <submittedName>
        <fullName evidence="1">Uncharacterized protein</fullName>
    </submittedName>
</protein>
<evidence type="ECO:0000313" key="2">
    <source>
        <dbReference type="Proteomes" id="UP001596105"/>
    </source>
</evidence>
<sequence length="74" mass="7993">MRGILPAFANPAAQDNSIKQIAGLSDGSVTVDDLAKAFFDNRLGYVGERSLDETVKAIKEKADAAIVKDRNKKE</sequence>
<gene>
    <name evidence="1" type="ORF">ACFPPD_23825</name>
</gene>
<accession>A0ABW0M429</accession>
<organism evidence="1 2">
    <name type="scientific">Cohnella suwonensis</name>
    <dbReference type="NCBI Taxonomy" id="696072"/>
    <lineage>
        <taxon>Bacteria</taxon>
        <taxon>Bacillati</taxon>
        <taxon>Bacillota</taxon>
        <taxon>Bacilli</taxon>
        <taxon>Bacillales</taxon>
        <taxon>Paenibacillaceae</taxon>
        <taxon>Cohnella</taxon>
    </lineage>
</organism>
<evidence type="ECO:0000313" key="1">
    <source>
        <dbReference type="EMBL" id="MFC5471711.1"/>
    </source>
</evidence>
<dbReference type="RefSeq" id="WP_209743957.1">
    <property type="nucleotide sequence ID" value="NZ_JBHSMH010000111.1"/>
</dbReference>
<keyword evidence="2" id="KW-1185">Reference proteome</keyword>
<name>A0ABW0M429_9BACL</name>